<evidence type="ECO:0000256" key="1">
    <source>
        <dbReference type="SAM" id="MobiDB-lite"/>
    </source>
</evidence>
<gene>
    <name evidence="2" type="ORF">BLNAU_14536</name>
</gene>
<name>A0ABQ9XDH5_9EUKA</name>
<organism evidence="2 3">
    <name type="scientific">Blattamonas nauphoetae</name>
    <dbReference type="NCBI Taxonomy" id="2049346"/>
    <lineage>
        <taxon>Eukaryota</taxon>
        <taxon>Metamonada</taxon>
        <taxon>Preaxostyla</taxon>
        <taxon>Oxymonadida</taxon>
        <taxon>Blattamonas</taxon>
    </lineage>
</organism>
<sequence length="332" mass="39297">MYHLISFYPPSDLEDSATNFLVNVRKFLVEPIQYDYNQENDQQSGQVQLRTRRHLMRESRFFPQYIEEWMKDIPSTRLFWHAVITAMFKCLTNSWAVSDQRFIILWKKIKPYWATLITSIEPTPIDLGQRSELYSSRQQCLHWLFIKMEDTADTLLQQGFVHKLLKHLVWTESDTFVTSDLDMLFICIRVRRVRVNRFFVPILEEGMEDLTEMNMKHSNTEIAKIAQQDFIDRPLNPKLIPLAYFPQSSQPDVADTFTNFFKNQDECESLYCSSEERTPIDVEKEAEERTLKGLKAGNTTQKKLTEAKRRRDENDKIPDDDDELSDNPTAEW</sequence>
<dbReference type="EMBL" id="JARBJD010000134">
    <property type="protein sequence ID" value="KAK2950542.1"/>
    <property type="molecule type" value="Genomic_DNA"/>
</dbReference>
<feature type="compositionally biased region" description="Basic and acidic residues" evidence="1">
    <location>
        <begin position="282"/>
        <end position="291"/>
    </location>
</feature>
<feature type="compositionally biased region" description="Basic and acidic residues" evidence="1">
    <location>
        <begin position="303"/>
        <end position="317"/>
    </location>
</feature>
<evidence type="ECO:0000313" key="2">
    <source>
        <dbReference type="EMBL" id="KAK2950542.1"/>
    </source>
</evidence>
<evidence type="ECO:0000313" key="3">
    <source>
        <dbReference type="Proteomes" id="UP001281761"/>
    </source>
</evidence>
<proteinExistence type="predicted"/>
<reference evidence="2 3" key="1">
    <citation type="journal article" date="2022" name="bioRxiv">
        <title>Genomics of Preaxostyla Flagellates Illuminates Evolutionary Transitions and the Path Towards Mitochondrial Loss.</title>
        <authorList>
            <person name="Novak L.V.F."/>
            <person name="Treitli S.C."/>
            <person name="Pyrih J."/>
            <person name="Halakuc P."/>
            <person name="Pipaliya S.V."/>
            <person name="Vacek V."/>
            <person name="Brzon O."/>
            <person name="Soukal P."/>
            <person name="Eme L."/>
            <person name="Dacks J.B."/>
            <person name="Karnkowska A."/>
            <person name="Elias M."/>
            <person name="Hampl V."/>
        </authorList>
    </citation>
    <scope>NUCLEOTIDE SEQUENCE [LARGE SCALE GENOMIC DNA]</scope>
    <source>
        <strain evidence="2">NAU3</strain>
        <tissue evidence="2">Gut</tissue>
    </source>
</reference>
<dbReference type="Proteomes" id="UP001281761">
    <property type="component" value="Unassembled WGS sequence"/>
</dbReference>
<keyword evidence="3" id="KW-1185">Reference proteome</keyword>
<comment type="caution">
    <text evidence="2">The sequence shown here is derived from an EMBL/GenBank/DDBJ whole genome shotgun (WGS) entry which is preliminary data.</text>
</comment>
<feature type="region of interest" description="Disordered" evidence="1">
    <location>
        <begin position="282"/>
        <end position="332"/>
    </location>
</feature>
<protein>
    <submittedName>
        <fullName evidence="2">Uncharacterized protein</fullName>
    </submittedName>
</protein>
<accession>A0ABQ9XDH5</accession>